<organism evidence="1 2">
    <name type="scientific">Aspergillus avenaceus</name>
    <dbReference type="NCBI Taxonomy" id="36643"/>
    <lineage>
        <taxon>Eukaryota</taxon>
        <taxon>Fungi</taxon>
        <taxon>Dikarya</taxon>
        <taxon>Ascomycota</taxon>
        <taxon>Pezizomycotina</taxon>
        <taxon>Eurotiomycetes</taxon>
        <taxon>Eurotiomycetidae</taxon>
        <taxon>Eurotiales</taxon>
        <taxon>Aspergillaceae</taxon>
        <taxon>Aspergillus</taxon>
        <taxon>Aspergillus subgen. Circumdati</taxon>
    </lineage>
</organism>
<dbReference type="Proteomes" id="UP000325780">
    <property type="component" value="Unassembled WGS sequence"/>
</dbReference>
<evidence type="ECO:0000313" key="1">
    <source>
        <dbReference type="EMBL" id="KAE8149201.1"/>
    </source>
</evidence>
<sequence>MLPPHPKTIEMIDDGKEVAAEDHVDILNRLGTLHYDEKNFELELQYNKAAFDKNTNDINTRYALFKTYHRHQKAEEARNILEEASKYPIDGTATQLKRLIQKAAEDKERPLYILYGMATLCASESGTLNSMLKDTDTAIEEARMARSYRTLAPFLLHKGVTIRYFCVNEPDSHGSAFEIWKECKLEIEKNIHEADDKTFYLEQVNRQLSLYYFEQLETGEMRTEEHIAELEQITQSHTGLSPAKMYLAAYFRSHNRPDKARDLLKPHMSLAFDLLSDEATADDAEAYSILHDILITYGEIVFE</sequence>
<accession>A0A5N6TT13</accession>
<evidence type="ECO:0000313" key="2">
    <source>
        <dbReference type="Proteomes" id="UP000325780"/>
    </source>
</evidence>
<dbReference type="AlphaFoldDB" id="A0A5N6TT13"/>
<dbReference type="OrthoDB" id="2913095at2759"/>
<dbReference type="InterPro" id="IPR011990">
    <property type="entry name" value="TPR-like_helical_dom_sf"/>
</dbReference>
<keyword evidence="2" id="KW-1185">Reference proteome</keyword>
<name>A0A5N6TT13_ASPAV</name>
<dbReference type="SUPFAM" id="SSF48452">
    <property type="entry name" value="TPR-like"/>
    <property type="match status" value="1"/>
</dbReference>
<protein>
    <submittedName>
        <fullName evidence="1">Uncharacterized protein</fullName>
    </submittedName>
</protein>
<dbReference type="Gene3D" id="1.25.40.10">
    <property type="entry name" value="Tetratricopeptide repeat domain"/>
    <property type="match status" value="1"/>
</dbReference>
<dbReference type="EMBL" id="ML742131">
    <property type="protein sequence ID" value="KAE8149201.1"/>
    <property type="molecule type" value="Genomic_DNA"/>
</dbReference>
<gene>
    <name evidence="1" type="ORF">BDV25DRAFT_141030</name>
</gene>
<proteinExistence type="predicted"/>
<reference evidence="1 2" key="1">
    <citation type="submission" date="2019-04" db="EMBL/GenBank/DDBJ databases">
        <title>Friends and foes A comparative genomics study of 23 Aspergillus species from section Flavi.</title>
        <authorList>
            <consortium name="DOE Joint Genome Institute"/>
            <person name="Kjaerbolling I."/>
            <person name="Vesth T."/>
            <person name="Frisvad J.C."/>
            <person name="Nybo J.L."/>
            <person name="Theobald S."/>
            <person name="Kildgaard S."/>
            <person name="Isbrandt T."/>
            <person name="Kuo A."/>
            <person name="Sato A."/>
            <person name="Lyhne E.K."/>
            <person name="Kogle M.E."/>
            <person name="Wiebenga A."/>
            <person name="Kun R.S."/>
            <person name="Lubbers R.J."/>
            <person name="Makela M.R."/>
            <person name="Barry K."/>
            <person name="Chovatia M."/>
            <person name="Clum A."/>
            <person name="Daum C."/>
            <person name="Haridas S."/>
            <person name="He G."/>
            <person name="LaButti K."/>
            <person name="Lipzen A."/>
            <person name="Mondo S."/>
            <person name="Riley R."/>
            <person name="Salamov A."/>
            <person name="Simmons B.A."/>
            <person name="Magnuson J.K."/>
            <person name="Henrissat B."/>
            <person name="Mortensen U.H."/>
            <person name="Larsen T.O."/>
            <person name="Devries R.P."/>
            <person name="Grigoriev I.V."/>
            <person name="Machida M."/>
            <person name="Baker S.E."/>
            <person name="Andersen M.R."/>
        </authorList>
    </citation>
    <scope>NUCLEOTIDE SEQUENCE [LARGE SCALE GENOMIC DNA]</scope>
    <source>
        <strain evidence="1 2">IBT 18842</strain>
    </source>
</reference>